<reference evidence="1 2" key="1">
    <citation type="submission" date="2015-05" db="EMBL/GenBank/DDBJ databases">
        <title>Evolution of Trichinella species and genotypes.</title>
        <authorList>
            <person name="Korhonen P.K."/>
            <person name="Edoardo P."/>
            <person name="Giuseppe L.R."/>
            <person name="Gasser R.B."/>
        </authorList>
    </citation>
    <scope>NUCLEOTIDE SEQUENCE [LARGE SCALE GENOMIC DNA]</scope>
    <source>
        <strain evidence="1">ISS10</strain>
    </source>
</reference>
<name>A0A0V1KL95_9BILA</name>
<evidence type="ECO:0000313" key="1">
    <source>
        <dbReference type="EMBL" id="KRZ48093.1"/>
    </source>
</evidence>
<comment type="caution">
    <text evidence="1">The sequence shown here is derived from an EMBL/GenBank/DDBJ whole genome shotgun (WGS) entry which is preliminary data.</text>
</comment>
<accession>A0A0V1KL95</accession>
<organism evidence="1 2">
    <name type="scientific">Trichinella nativa</name>
    <dbReference type="NCBI Taxonomy" id="6335"/>
    <lineage>
        <taxon>Eukaryota</taxon>
        <taxon>Metazoa</taxon>
        <taxon>Ecdysozoa</taxon>
        <taxon>Nematoda</taxon>
        <taxon>Enoplea</taxon>
        <taxon>Dorylaimia</taxon>
        <taxon>Trichinellida</taxon>
        <taxon>Trichinellidae</taxon>
        <taxon>Trichinella</taxon>
    </lineage>
</organism>
<dbReference type="AlphaFoldDB" id="A0A0V1KL95"/>
<dbReference type="Proteomes" id="UP000054721">
    <property type="component" value="Unassembled WGS sequence"/>
</dbReference>
<sequence>MAILQTFNKPGGVRRISTPMHTTLLRSPHLTSSLYRRSPYKKMLHLPRFLPIEDEDCSSSLNCSQSKLTLNEKSSDKSIKVSICICVYAGTDNICVLLVVHPTIFAVNMSETRVSFVAAKSKVAPLKKLSVP</sequence>
<proteinExistence type="predicted"/>
<evidence type="ECO:0000313" key="2">
    <source>
        <dbReference type="Proteomes" id="UP000054721"/>
    </source>
</evidence>
<protein>
    <submittedName>
        <fullName evidence="1">Uncharacterized protein</fullName>
    </submittedName>
</protein>
<dbReference type="EMBL" id="JYDW01000472">
    <property type="protein sequence ID" value="KRZ48093.1"/>
    <property type="molecule type" value="Genomic_DNA"/>
</dbReference>
<keyword evidence="2" id="KW-1185">Reference proteome</keyword>
<gene>
    <name evidence="1" type="ORF">T02_2471</name>
</gene>